<sequence>MFGNYSQKLISFAILMILFSCDKEVLQDSGNDENTNTPSDSSDTVQNNCTGETTNIGETYFLFDPDQTSKANRVVEEGDDRSNAFIQHDGGFVCTGTFNETSRFAGDGNLALYALDENLDLKWMFKKEKGEFYDVIATSDNHYVAVGRLEDKDVSTIYVVKTTEEGELTWQFEVNTGVDNDLGGYASTIIENPVEDGYLVFGKAVSGSDLFGFGNDSFILCLNSQGEQKWVKSIGNSAVPIDVIQTNEGNFILIQYDVDIIVSEITSAGQVIASKKFGSSKNDRANHILSLQDGNFLITGTTWGDDQDVSDNTGNSDAWLLVIDKHLNLVKEQTLGGYGYQSGVETFQRKNGTLFMYGNTSNSDFFIDSSWNDEWFVSLDSELCILNWYTSGLYSDRKASDLLYFEDENKVARFHDTNSEIYNNRPQMFYDHYIIWRYLKP</sequence>
<dbReference type="PANTHER" id="PTHR42754">
    <property type="entry name" value="ENDOGLUCANASE"/>
    <property type="match status" value="1"/>
</dbReference>
<reference evidence="2 3" key="1">
    <citation type="submission" date="2017-08" db="EMBL/GenBank/DDBJ databases">
        <title>The complete genome sequence of Maribacter sp. B1, isolated from deep-sea sediment.</title>
        <authorList>
            <person name="Wu Y.-H."/>
            <person name="Cheng H."/>
            <person name="Xu X.-W."/>
        </authorList>
    </citation>
    <scope>NUCLEOTIDE SEQUENCE [LARGE SCALE GENOMIC DNA]</scope>
    <source>
        <strain evidence="2 3">B1</strain>
    </source>
</reference>
<accession>A0A223V5Y1</accession>
<dbReference type="KEGG" id="marb:CJ263_11620"/>
<dbReference type="InterPro" id="IPR011047">
    <property type="entry name" value="Quinoprotein_ADH-like_sf"/>
</dbReference>
<gene>
    <name evidence="2" type="ORF">CJ263_11620</name>
</gene>
<dbReference type="RefSeq" id="WP_094997431.1">
    <property type="nucleotide sequence ID" value="NZ_CP022957.1"/>
</dbReference>
<dbReference type="SUPFAM" id="SSF50998">
    <property type="entry name" value="Quinoprotein alcohol dehydrogenase-like"/>
    <property type="match status" value="1"/>
</dbReference>
<dbReference type="PANTHER" id="PTHR42754:SF1">
    <property type="entry name" value="LIPOPROTEIN"/>
    <property type="match status" value="1"/>
</dbReference>
<evidence type="ECO:0000313" key="2">
    <source>
        <dbReference type="EMBL" id="ASV30813.1"/>
    </source>
</evidence>
<dbReference type="OrthoDB" id="9811934at2"/>
<keyword evidence="3" id="KW-1185">Reference proteome</keyword>
<organism evidence="2 3">
    <name type="scientific">Maribacter cobaltidurans</name>
    <dbReference type="NCBI Taxonomy" id="1178778"/>
    <lineage>
        <taxon>Bacteria</taxon>
        <taxon>Pseudomonadati</taxon>
        <taxon>Bacteroidota</taxon>
        <taxon>Flavobacteriia</taxon>
        <taxon>Flavobacteriales</taxon>
        <taxon>Flavobacteriaceae</taxon>
        <taxon>Maribacter</taxon>
    </lineage>
</organism>
<protein>
    <submittedName>
        <fullName evidence="2">Uncharacterized protein</fullName>
    </submittedName>
</protein>
<proteinExistence type="predicted"/>
<dbReference type="EMBL" id="CP022957">
    <property type="protein sequence ID" value="ASV30813.1"/>
    <property type="molecule type" value="Genomic_DNA"/>
</dbReference>
<dbReference type="Proteomes" id="UP000215244">
    <property type="component" value="Chromosome"/>
</dbReference>
<feature type="region of interest" description="Disordered" evidence="1">
    <location>
        <begin position="29"/>
        <end position="49"/>
    </location>
</feature>
<evidence type="ECO:0000256" key="1">
    <source>
        <dbReference type="SAM" id="MobiDB-lite"/>
    </source>
</evidence>
<name>A0A223V5Y1_9FLAO</name>
<evidence type="ECO:0000313" key="3">
    <source>
        <dbReference type="Proteomes" id="UP000215244"/>
    </source>
</evidence>
<dbReference type="AlphaFoldDB" id="A0A223V5Y1"/>